<evidence type="ECO:0000259" key="4">
    <source>
        <dbReference type="PROSITE" id="PS51077"/>
    </source>
</evidence>
<dbReference type="InterPro" id="IPR005471">
    <property type="entry name" value="Tscrpt_reg_IclR_N"/>
</dbReference>
<dbReference type="Gene3D" id="3.30.450.40">
    <property type="match status" value="1"/>
</dbReference>
<keyword evidence="1" id="KW-0805">Transcription regulation</keyword>
<dbReference type="AlphaFoldDB" id="A0A1W6YH37"/>
<organism evidence="6 7">
    <name type="scientific">Bordetella genomosp. 8</name>
    <dbReference type="NCBI Taxonomy" id="1416806"/>
    <lineage>
        <taxon>Bacteria</taxon>
        <taxon>Pseudomonadati</taxon>
        <taxon>Pseudomonadota</taxon>
        <taxon>Betaproteobacteria</taxon>
        <taxon>Burkholderiales</taxon>
        <taxon>Alcaligenaceae</taxon>
        <taxon>Bordetella</taxon>
    </lineage>
</organism>
<dbReference type="GO" id="GO:0003677">
    <property type="term" value="F:DNA binding"/>
    <property type="evidence" value="ECO:0007669"/>
    <property type="project" value="UniProtKB-KW"/>
</dbReference>
<sequence>MDSPPQVAGTAAFSKFMTVLQAVADAAGPLGMAELVRACGYPRGTVYRIVAALQQQGMIAEAAGGPGPVVRYALGPRLLQLASRAWSQLDLRAALAEDLRALRDETGETVHLAVPAGRELIYIDKLENHGPVRMASRVGGRLALHCTAAGKAYLAALPPADADSLLATLALPPRMPATITDKEALRQELARIRQRGYAVDDQENERGIVCYSVALAGQGGQPLACVSVSTLQFSVGRAGPQATPPSRYIAPLMRLRDAAQARFSAWPAVAGGALFREDS</sequence>
<dbReference type="Gene3D" id="1.10.10.10">
    <property type="entry name" value="Winged helix-like DNA-binding domain superfamily/Winged helix DNA-binding domain"/>
    <property type="match status" value="1"/>
</dbReference>
<dbReference type="InterPro" id="IPR014757">
    <property type="entry name" value="Tscrpt_reg_IclR_C"/>
</dbReference>
<evidence type="ECO:0000259" key="5">
    <source>
        <dbReference type="PROSITE" id="PS51078"/>
    </source>
</evidence>
<dbReference type="Proteomes" id="UP000194151">
    <property type="component" value="Chromosome"/>
</dbReference>
<protein>
    <submittedName>
        <fullName evidence="6">IclR family transcriptional regulator</fullName>
    </submittedName>
</protein>
<keyword evidence="7" id="KW-1185">Reference proteome</keyword>
<dbReference type="SUPFAM" id="SSF46785">
    <property type="entry name" value="Winged helix' DNA-binding domain"/>
    <property type="match status" value="1"/>
</dbReference>
<dbReference type="PANTHER" id="PTHR30136:SF24">
    <property type="entry name" value="HTH-TYPE TRANSCRIPTIONAL REPRESSOR ALLR"/>
    <property type="match status" value="1"/>
</dbReference>
<evidence type="ECO:0000313" key="6">
    <source>
        <dbReference type="EMBL" id="ARP80329.1"/>
    </source>
</evidence>
<accession>A0A1W6YH37</accession>
<reference evidence="6 7" key="1">
    <citation type="submission" date="2017-05" db="EMBL/GenBank/DDBJ databases">
        <title>Complete and WGS of Bordetella genogroups.</title>
        <authorList>
            <person name="Spilker T."/>
            <person name="LiPuma J."/>
        </authorList>
    </citation>
    <scope>NUCLEOTIDE SEQUENCE [LARGE SCALE GENOMIC DNA]</scope>
    <source>
        <strain evidence="6 7">AU19157</strain>
    </source>
</reference>
<dbReference type="InterPro" id="IPR036388">
    <property type="entry name" value="WH-like_DNA-bd_sf"/>
</dbReference>
<dbReference type="SUPFAM" id="SSF55781">
    <property type="entry name" value="GAF domain-like"/>
    <property type="match status" value="1"/>
</dbReference>
<evidence type="ECO:0000256" key="2">
    <source>
        <dbReference type="ARBA" id="ARBA00023125"/>
    </source>
</evidence>
<dbReference type="Pfam" id="PF09339">
    <property type="entry name" value="HTH_IclR"/>
    <property type="match status" value="1"/>
</dbReference>
<gene>
    <name evidence="6" type="ORF">CAL12_05440</name>
</gene>
<dbReference type="Pfam" id="PF01614">
    <property type="entry name" value="IclR_C"/>
    <property type="match status" value="1"/>
</dbReference>
<dbReference type="InterPro" id="IPR036390">
    <property type="entry name" value="WH_DNA-bd_sf"/>
</dbReference>
<dbReference type="PANTHER" id="PTHR30136">
    <property type="entry name" value="HELIX-TURN-HELIX TRANSCRIPTIONAL REGULATOR, ICLR FAMILY"/>
    <property type="match status" value="1"/>
</dbReference>
<dbReference type="GO" id="GO:0003700">
    <property type="term" value="F:DNA-binding transcription factor activity"/>
    <property type="evidence" value="ECO:0007669"/>
    <property type="project" value="TreeGrafter"/>
</dbReference>
<feature type="domain" description="IclR-ED" evidence="5">
    <location>
        <begin position="77"/>
        <end position="268"/>
    </location>
</feature>
<dbReference type="RefSeq" id="WP_086063559.1">
    <property type="nucleotide sequence ID" value="NZ_CP021108.1"/>
</dbReference>
<dbReference type="InterPro" id="IPR050707">
    <property type="entry name" value="HTH_MetabolicPath_Reg"/>
</dbReference>
<dbReference type="PROSITE" id="PS51077">
    <property type="entry name" value="HTH_ICLR"/>
    <property type="match status" value="1"/>
</dbReference>
<evidence type="ECO:0000256" key="3">
    <source>
        <dbReference type="ARBA" id="ARBA00023163"/>
    </source>
</evidence>
<dbReference type="KEGG" id="bgv:CAL12_05440"/>
<keyword evidence="3" id="KW-0804">Transcription</keyword>
<dbReference type="SMART" id="SM00346">
    <property type="entry name" value="HTH_ICLR"/>
    <property type="match status" value="1"/>
</dbReference>
<feature type="domain" description="HTH iclR-type" evidence="4">
    <location>
        <begin position="10"/>
        <end position="76"/>
    </location>
</feature>
<keyword evidence="2" id="KW-0238">DNA-binding</keyword>
<evidence type="ECO:0000313" key="7">
    <source>
        <dbReference type="Proteomes" id="UP000194151"/>
    </source>
</evidence>
<evidence type="ECO:0000256" key="1">
    <source>
        <dbReference type="ARBA" id="ARBA00023015"/>
    </source>
</evidence>
<proteinExistence type="predicted"/>
<name>A0A1W6YH37_9BORD</name>
<dbReference type="PROSITE" id="PS51078">
    <property type="entry name" value="ICLR_ED"/>
    <property type="match status" value="1"/>
</dbReference>
<dbReference type="OrthoDB" id="13103at2"/>
<dbReference type="EMBL" id="CP021108">
    <property type="protein sequence ID" value="ARP80329.1"/>
    <property type="molecule type" value="Genomic_DNA"/>
</dbReference>
<dbReference type="GO" id="GO:0045892">
    <property type="term" value="P:negative regulation of DNA-templated transcription"/>
    <property type="evidence" value="ECO:0007669"/>
    <property type="project" value="TreeGrafter"/>
</dbReference>
<dbReference type="InterPro" id="IPR029016">
    <property type="entry name" value="GAF-like_dom_sf"/>
</dbReference>
<dbReference type="STRING" id="1416806.CAL12_05440"/>